<name>A0ABR1AGZ2_POLSC</name>
<feature type="compositionally biased region" description="Basic and acidic residues" evidence="1">
    <location>
        <begin position="25"/>
        <end position="45"/>
    </location>
</feature>
<keyword evidence="3" id="KW-1185">Reference proteome</keyword>
<comment type="caution">
    <text evidence="2">The sequence shown here is derived from an EMBL/GenBank/DDBJ whole genome shotgun (WGS) entry which is preliminary data.</text>
</comment>
<evidence type="ECO:0000313" key="3">
    <source>
        <dbReference type="Proteomes" id="UP001359485"/>
    </source>
</evidence>
<evidence type="ECO:0000313" key="2">
    <source>
        <dbReference type="EMBL" id="KAK6619228.1"/>
    </source>
</evidence>
<feature type="compositionally biased region" description="Basic residues" evidence="1">
    <location>
        <begin position="15"/>
        <end position="24"/>
    </location>
</feature>
<feature type="compositionally biased region" description="Basic and acidic residues" evidence="1">
    <location>
        <begin position="58"/>
        <end position="76"/>
    </location>
</feature>
<gene>
    <name evidence="2" type="ORF">RUM44_003610</name>
</gene>
<proteinExistence type="predicted"/>
<organism evidence="2 3">
    <name type="scientific">Polyplax serrata</name>
    <name type="common">Common mouse louse</name>
    <dbReference type="NCBI Taxonomy" id="468196"/>
    <lineage>
        <taxon>Eukaryota</taxon>
        <taxon>Metazoa</taxon>
        <taxon>Ecdysozoa</taxon>
        <taxon>Arthropoda</taxon>
        <taxon>Hexapoda</taxon>
        <taxon>Insecta</taxon>
        <taxon>Pterygota</taxon>
        <taxon>Neoptera</taxon>
        <taxon>Paraneoptera</taxon>
        <taxon>Psocodea</taxon>
        <taxon>Troctomorpha</taxon>
        <taxon>Phthiraptera</taxon>
        <taxon>Anoplura</taxon>
        <taxon>Polyplacidae</taxon>
        <taxon>Polyplax</taxon>
    </lineage>
</organism>
<sequence>MLTDGRRVRDEKTKRSQRVNKKGGKGRDTPAGHGTWRKDEEELKPEQMTGNDDEGGTTDEHKQIRLGEELCRRVQT</sequence>
<accession>A0ABR1AGZ2</accession>
<reference evidence="2 3" key="1">
    <citation type="submission" date="2023-09" db="EMBL/GenBank/DDBJ databases">
        <title>Genomes of two closely related lineages of the louse Polyplax serrata with different host specificities.</title>
        <authorList>
            <person name="Martinu J."/>
            <person name="Tarabai H."/>
            <person name="Stefka J."/>
            <person name="Hypsa V."/>
        </authorList>
    </citation>
    <scope>NUCLEOTIDE SEQUENCE [LARGE SCALE GENOMIC DNA]</scope>
    <source>
        <strain evidence="2">98ZLc_SE</strain>
    </source>
</reference>
<feature type="compositionally biased region" description="Basic and acidic residues" evidence="1">
    <location>
        <begin position="1"/>
        <end position="14"/>
    </location>
</feature>
<dbReference type="Proteomes" id="UP001359485">
    <property type="component" value="Unassembled WGS sequence"/>
</dbReference>
<evidence type="ECO:0000256" key="1">
    <source>
        <dbReference type="SAM" id="MobiDB-lite"/>
    </source>
</evidence>
<protein>
    <submittedName>
        <fullName evidence="2">Uncharacterized protein</fullName>
    </submittedName>
</protein>
<dbReference type="EMBL" id="JAWJWF010000049">
    <property type="protein sequence ID" value="KAK6619228.1"/>
    <property type="molecule type" value="Genomic_DNA"/>
</dbReference>
<feature type="region of interest" description="Disordered" evidence="1">
    <location>
        <begin position="1"/>
        <end position="76"/>
    </location>
</feature>